<evidence type="ECO:0000313" key="1">
    <source>
        <dbReference type="Proteomes" id="UP000887580"/>
    </source>
</evidence>
<sequence length="417" mass="48465">MPTPNNYNITEFNFNKELIRILSPERYDPLTVLENDTYSFTVKAWDNDNNKYVLLKKVFNPLSSAYDSKKIYREFALASKVRHKNVTVFLKTAPILTIIDAYTPQDDWTEFNDIYFVYPNMDTTLRILNTHNRSLLTNKKTGAEFVGFLVYQLLLAVRFLHQQKLKLVHRDIRPDNIYIIRSENDLTATVLKLADIGSARQHSPSSDEVVNIYPASYPYRSPETILTDSYEPSVDIWSTGCVLAELIIGRPTFQRRSSFNLIFDIVSTIGLSDTEISELPDYLQIKVRKNPEKFKKNKINEMFDDFMLPNWDKQGINGAEFRNLLNQMLVYDPKKRSNADELLKLSLWGYLKKSPEPNIEAKSEYVEGYGEITEENSNWKKKIFNRLQEYREEKAKKDEEKKKTATVGDKPGTSTKP</sequence>
<organism evidence="1 2">
    <name type="scientific">Panagrolaimus sp. PS1159</name>
    <dbReference type="NCBI Taxonomy" id="55785"/>
    <lineage>
        <taxon>Eukaryota</taxon>
        <taxon>Metazoa</taxon>
        <taxon>Ecdysozoa</taxon>
        <taxon>Nematoda</taxon>
        <taxon>Chromadorea</taxon>
        <taxon>Rhabditida</taxon>
        <taxon>Tylenchina</taxon>
        <taxon>Panagrolaimomorpha</taxon>
        <taxon>Panagrolaimoidea</taxon>
        <taxon>Panagrolaimidae</taxon>
        <taxon>Panagrolaimus</taxon>
    </lineage>
</organism>
<dbReference type="WBParaSite" id="PS1159_v2.g21334.t1">
    <property type="protein sequence ID" value="PS1159_v2.g21334.t1"/>
    <property type="gene ID" value="PS1159_v2.g21334"/>
</dbReference>
<dbReference type="Proteomes" id="UP000887580">
    <property type="component" value="Unplaced"/>
</dbReference>
<accession>A0AC35FVE8</accession>
<name>A0AC35FVE8_9BILA</name>
<protein>
    <submittedName>
        <fullName evidence="2">Protein kinase domain-containing protein</fullName>
    </submittedName>
</protein>
<proteinExistence type="predicted"/>
<reference evidence="2" key="1">
    <citation type="submission" date="2022-11" db="UniProtKB">
        <authorList>
            <consortium name="WormBaseParasite"/>
        </authorList>
    </citation>
    <scope>IDENTIFICATION</scope>
</reference>
<evidence type="ECO:0000313" key="2">
    <source>
        <dbReference type="WBParaSite" id="PS1159_v2.g21334.t1"/>
    </source>
</evidence>